<reference evidence="2 3" key="1">
    <citation type="journal article" date="2024" name="Microbiol. Resour. Announc.">
        <title>Genome annotations for the ascomycete fungi Trichoderma harzianum, Trichoderma aggressivum, and Purpureocillium lilacinum.</title>
        <authorList>
            <person name="Beijen E.P.W."/>
            <person name="Ohm R.A."/>
        </authorList>
    </citation>
    <scope>NUCLEOTIDE SEQUENCE [LARGE SCALE GENOMIC DNA]</scope>
    <source>
        <strain evidence="2 3">CBS 150709</strain>
    </source>
</reference>
<comment type="caution">
    <text evidence="2">The sequence shown here is derived from an EMBL/GenBank/DDBJ whole genome shotgun (WGS) entry which is preliminary data.</text>
</comment>
<keyword evidence="3" id="KW-1185">Reference proteome</keyword>
<accession>A0ABR0C8E9</accession>
<evidence type="ECO:0000256" key="1">
    <source>
        <dbReference type="SAM" id="MobiDB-lite"/>
    </source>
</evidence>
<dbReference type="Proteomes" id="UP001287286">
    <property type="component" value="Unassembled WGS sequence"/>
</dbReference>
<protein>
    <submittedName>
        <fullName evidence="2">Uncharacterized protein</fullName>
    </submittedName>
</protein>
<feature type="region of interest" description="Disordered" evidence="1">
    <location>
        <begin position="69"/>
        <end position="108"/>
    </location>
</feature>
<name>A0ABR0C8E9_PURLI</name>
<proteinExistence type="predicted"/>
<sequence>MHMTTPGPKIVTPNEQRNVIHGIHPAQTPSYGNLHQLSRLPLFIGGGDLDLLSLYCLLRFAGTGLGVNEGFRAGASRESDRSLGRRRGGVGLLDGLREPPRPSRGGGE</sequence>
<evidence type="ECO:0000313" key="2">
    <source>
        <dbReference type="EMBL" id="KAK4092576.1"/>
    </source>
</evidence>
<evidence type="ECO:0000313" key="3">
    <source>
        <dbReference type="Proteomes" id="UP001287286"/>
    </source>
</evidence>
<gene>
    <name evidence="2" type="ORF">Purlil1_3197</name>
</gene>
<feature type="compositionally biased region" description="Basic and acidic residues" evidence="1">
    <location>
        <begin position="95"/>
        <end position="108"/>
    </location>
</feature>
<organism evidence="2 3">
    <name type="scientific">Purpureocillium lilacinum</name>
    <name type="common">Paecilomyces lilacinus</name>
    <dbReference type="NCBI Taxonomy" id="33203"/>
    <lineage>
        <taxon>Eukaryota</taxon>
        <taxon>Fungi</taxon>
        <taxon>Dikarya</taxon>
        <taxon>Ascomycota</taxon>
        <taxon>Pezizomycotina</taxon>
        <taxon>Sordariomycetes</taxon>
        <taxon>Hypocreomycetidae</taxon>
        <taxon>Hypocreales</taxon>
        <taxon>Ophiocordycipitaceae</taxon>
        <taxon>Purpureocillium</taxon>
    </lineage>
</organism>
<dbReference type="EMBL" id="JAWRVI010000008">
    <property type="protein sequence ID" value="KAK4092576.1"/>
    <property type="molecule type" value="Genomic_DNA"/>
</dbReference>